<feature type="transmembrane region" description="Helical" evidence="3">
    <location>
        <begin position="336"/>
        <end position="360"/>
    </location>
</feature>
<feature type="transmembrane region" description="Helical" evidence="3">
    <location>
        <begin position="282"/>
        <end position="304"/>
    </location>
</feature>
<evidence type="ECO:0000256" key="2">
    <source>
        <dbReference type="SAM" id="MobiDB-lite"/>
    </source>
</evidence>
<dbReference type="Proteomes" id="UP000248116">
    <property type="component" value="Unassembled WGS sequence"/>
</dbReference>
<organism evidence="4 5">
    <name type="scientific">Novacetimonas pomaceti</name>
    <dbReference type="NCBI Taxonomy" id="2021998"/>
    <lineage>
        <taxon>Bacteria</taxon>
        <taxon>Pseudomonadati</taxon>
        <taxon>Pseudomonadota</taxon>
        <taxon>Alphaproteobacteria</taxon>
        <taxon>Acetobacterales</taxon>
        <taxon>Acetobacteraceae</taxon>
        <taxon>Novacetimonas</taxon>
    </lineage>
</organism>
<keyword evidence="3" id="KW-1133">Transmembrane helix</keyword>
<name>A0ABX5P623_9PROT</name>
<reference evidence="4 5" key="1">
    <citation type="submission" date="2018-02" db="EMBL/GenBank/DDBJ databases">
        <authorList>
            <person name="Skraban J."/>
            <person name="Trcek J."/>
        </authorList>
    </citation>
    <scope>NUCLEOTIDE SEQUENCE [LARGE SCALE GENOMIC DNA]</scope>
    <source>
        <strain evidence="4 5">AV446</strain>
    </source>
</reference>
<feature type="transmembrane region" description="Helical" evidence="3">
    <location>
        <begin position="169"/>
        <end position="191"/>
    </location>
</feature>
<feature type="transmembrane region" description="Helical" evidence="3">
    <location>
        <begin position="311"/>
        <end position="330"/>
    </location>
</feature>
<feature type="transmembrane region" description="Helical" evidence="3">
    <location>
        <begin position="55"/>
        <end position="74"/>
    </location>
</feature>
<dbReference type="PANTHER" id="PTHR11328:SF24">
    <property type="entry name" value="MAJOR FACILITATOR SUPERFAMILY (MFS) PROFILE DOMAIN-CONTAINING PROTEIN"/>
    <property type="match status" value="1"/>
</dbReference>
<dbReference type="InterPro" id="IPR039672">
    <property type="entry name" value="MFS_2"/>
</dbReference>
<proteinExistence type="inferred from homology"/>
<dbReference type="EMBL" id="PRCW01000004">
    <property type="protein sequence ID" value="PYD49223.1"/>
    <property type="molecule type" value="Genomic_DNA"/>
</dbReference>
<protein>
    <submittedName>
        <fullName evidence="4">MFS transporter</fullName>
    </submittedName>
</protein>
<keyword evidence="3" id="KW-0812">Transmembrane</keyword>
<sequence>MVRILPLSPVMADTPPPPPFGRRELLAFGAGDLAFNIIWGLMLSYLEYFYTDICLFPPACVALILLCARALSIVTDPLVGMVIDRRPAGRQALPLLRMGIVPFAVMIVLAFVPVGGDAATGAGRYVWACVTYMGLCVAYSVTNTAYGALTSLISARPEIRLRLASARMVGAGLGALLIAVMTMPCVDWLGHGDRRRGFMLFMMGVAVVVAALLGLVARLCHERVGAHPGRQPVRVLARALLRNGGWLRLTGAMILVMLGSTFMFGALVYYVRFVLRGSDHDAGWMLGAMNVLGLCGSLSSGALARRWGNRGVMGVGTCLCGTWLALAWLAPPGWGVTIAATCLFGACMGVCNPACFALLADYVEDGARRSGVRTAGLAWALNSTASKLAFDGGGSMLAWLLAGSGLVAGDHAQAAAARAGIGAGFLAIPACAFLGAGAMVLLLCRAPVVASGPASGPASGAAPPARQTPAPQNPVDAVKSTASPPPT</sequence>
<feature type="transmembrane region" description="Helical" evidence="3">
    <location>
        <begin position="246"/>
        <end position="270"/>
    </location>
</feature>
<dbReference type="Pfam" id="PF13347">
    <property type="entry name" value="MFS_2"/>
    <property type="match status" value="1"/>
</dbReference>
<dbReference type="Gene3D" id="1.20.1250.20">
    <property type="entry name" value="MFS general substrate transporter like domains"/>
    <property type="match status" value="2"/>
</dbReference>
<dbReference type="PANTHER" id="PTHR11328">
    <property type="entry name" value="MAJOR FACILITATOR SUPERFAMILY DOMAIN-CONTAINING PROTEIN"/>
    <property type="match status" value="1"/>
</dbReference>
<feature type="region of interest" description="Disordered" evidence="2">
    <location>
        <begin position="453"/>
        <end position="487"/>
    </location>
</feature>
<evidence type="ECO:0000256" key="1">
    <source>
        <dbReference type="ARBA" id="ARBA00009617"/>
    </source>
</evidence>
<feature type="transmembrane region" description="Helical" evidence="3">
    <location>
        <begin position="197"/>
        <end position="220"/>
    </location>
</feature>
<evidence type="ECO:0000313" key="4">
    <source>
        <dbReference type="EMBL" id="PYD49223.1"/>
    </source>
</evidence>
<comment type="similarity">
    <text evidence="1">Belongs to the sodium:galactoside symporter (TC 2.A.2) family.</text>
</comment>
<gene>
    <name evidence="4" type="ORF">C3920_00305</name>
</gene>
<dbReference type="InterPro" id="IPR036259">
    <property type="entry name" value="MFS_trans_sf"/>
</dbReference>
<feature type="transmembrane region" description="Helical" evidence="3">
    <location>
        <begin position="125"/>
        <end position="149"/>
    </location>
</feature>
<evidence type="ECO:0000313" key="5">
    <source>
        <dbReference type="Proteomes" id="UP000248116"/>
    </source>
</evidence>
<keyword evidence="5" id="KW-1185">Reference proteome</keyword>
<dbReference type="SUPFAM" id="SSF103473">
    <property type="entry name" value="MFS general substrate transporter"/>
    <property type="match status" value="1"/>
</dbReference>
<evidence type="ECO:0000256" key="3">
    <source>
        <dbReference type="SAM" id="Phobius"/>
    </source>
</evidence>
<keyword evidence="3" id="KW-0472">Membrane</keyword>
<feature type="compositionally biased region" description="Low complexity" evidence="2">
    <location>
        <begin position="453"/>
        <end position="474"/>
    </location>
</feature>
<feature type="transmembrane region" description="Helical" evidence="3">
    <location>
        <begin position="421"/>
        <end position="444"/>
    </location>
</feature>
<accession>A0ABX5P623</accession>
<comment type="caution">
    <text evidence="4">The sequence shown here is derived from an EMBL/GenBank/DDBJ whole genome shotgun (WGS) entry which is preliminary data.</text>
</comment>
<feature type="transmembrane region" description="Helical" evidence="3">
    <location>
        <begin position="95"/>
        <end position="113"/>
    </location>
</feature>